<dbReference type="Gene3D" id="2.40.160.50">
    <property type="entry name" value="membrane protein fhac: a member of the omp85/tpsb transporter family"/>
    <property type="match status" value="1"/>
</dbReference>
<feature type="domain" description="Peptidase MA-like" evidence="2">
    <location>
        <begin position="75"/>
        <end position="262"/>
    </location>
</feature>
<dbReference type="InterPro" id="IPR011659">
    <property type="entry name" value="WD40"/>
</dbReference>
<dbReference type="SUPFAM" id="SSF82171">
    <property type="entry name" value="DPP6 N-terminal domain-like"/>
    <property type="match status" value="1"/>
</dbReference>
<evidence type="ECO:0000313" key="3">
    <source>
        <dbReference type="EMBL" id="SUZ69909.1"/>
    </source>
</evidence>
<proteinExistence type="inferred from homology"/>
<gene>
    <name evidence="3" type="ORF">METZ01_LOCUS22763</name>
</gene>
<evidence type="ECO:0000259" key="2">
    <source>
        <dbReference type="Pfam" id="PF13485"/>
    </source>
</evidence>
<dbReference type="Gene3D" id="2.120.10.30">
    <property type="entry name" value="TolB, C-terminal domain"/>
    <property type="match status" value="3"/>
</dbReference>
<dbReference type="Pfam" id="PF07676">
    <property type="entry name" value="PD40"/>
    <property type="match status" value="2"/>
</dbReference>
<protein>
    <recommendedName>
        <fullName evidence="2">Peptidase MA-like domain-containing protein</fullName>
    </recommendedName>
</protein>
<dbReference type="PANTHER" id="PTHR36842">
    <property type="entry name" value="PROTEIN TOLB HOMOLOG"/>
    <property type="match status" value="1"/>
</dbReference>
<sequence length="1057" mass="121151">MKTQKYILITLIFSCTLFGQSFGRNKVQYREFDWSFIQTPNFDIYFYGENQDLAEFTSKVSEDSYKQISTHLAWDLRNRVSILVYNSHNEFQQTNVVGTYMSEGIGGVTELFKNRIVFPFDGDFEQFRHVIHHELVHAILNDMVYGGTAQNMVASRTRVRIPLWSNEGLAEFLSSNWDTKADMVLRDIAVHERMPTINELNYFMAYKGGQSLWRFIAGKYGREKVGEIFRAMKKTQNAEKGYQRALGMKWKELSDQWHKYLKKEYWPDIANRDPLEDMSDKLTDHKKNRNFYNVSPSLSPDGSTVALLSDRSGYFDVYLLDAITGKKKATLIKGSRSVDFEELKWLQPGLSWSPDGNKIVLAAKAGASDALHIVDIKTKRSKKIPIDLDGVFSASWSPAGGEIVFTGNHNGSSDIYIYDLDQEKYRQITNDIFSDSYPRWDNKGEEIVFVSDRGRYVDGKYSGRMEDHDYRQTDIYILNTKDESIRRITDTPDNENHPIWANTKRTIFYTSDHNGVHNLYKHSLGSHSESNNENKSGAYAITNVLTGLQQPTISGDDNSLIFAGYSGTGWDLYSLNKPMEMSSKKIMPTHYIKTRDQEDLSVADIRDTDNIDRLDMDNKGTYSKWIFAQGYQNYNHSLSDNNPKKEIVVSDTLVEGVHVPKSYKTRFTLDMVSGNLQINNVFGATGMTYFAFSDILGNHQIQFGTEMVLTLEDSDYFLSYGYLKNKTDYYFVGFQTADFFQAGYYSLGRLRHYGIQSYISHPFSRFQRLDFGLTWHNISYDILDRVINTFTGQEELLKRPGSIKFTTVLPTMSWVIDNSVFGITGPVDGYRQNASVTASPGWKNNFSFQTMKFDARKYWRVGRDYTFALRGFFGRSQGNKAQKFFLGGTPYLLTDFQSGETNGVKDPSIYRSVLTDTANSNIITDVYFTEYAFPMRGARFAERIGTNAALFNFEIRFPFINYLALGFPLKLVLGNIRGHAFMDVGAAWDNYSEFSSNMWPDKYGPNNSGNFSPWVVTSGLGVKINLGYFLLRIESAWDKNPSGYSKPQWYLSLGPDW</sequence>
<accession>A0A381PVD5</accession>
<dbReference type="EMBL" id="UINC01001075">
    <property type="protein sequence ID" value="SUZ69909.1"/>
    <property type="molecule type" value="Genomic_DNA"/>
</dbReference>
<reference evidence="3" key="1">
    <citation type="submission" date="2018-05" db="EMBL/GenBank/DDBJ databases">
        <authorList>
            <person name="Lanie J.A."/>
            <person name="Ng W.-L."/>
            <person name="Kazmierczak K.M."/>
            <person name="Andrzejewski T.M."/>
            <person name="Davidsen T.M."/>
            <person name="Wayne K.J."/>
            <person name="Tettelin H."/>
            <person name="Glass J.I."/>
            <person name="Rusch D."/>
            <person name="Podicherti R."/>
            <person name="Tsui H.-C.T."/>
            <person name="Winkler M.E."/>
        </authorList>
    </citation>
    <scope>NUCLEOTIDE SEQUENCE</scope>
</reference>
<name>A0A381PVD5_9ZZZZ</name>
<dbReference type="AlphaFoldDB" id="A0A381PVD5"/>
<dbReference type="PANTHER" id="PTHR36842:SF1">
    <property type="entry name" value="PROTEIN TOLB"/>
    <property type="match status" value="1"/>
</dbReference>
<dbReference type="Pfam" id="PF13485">
    <property type="entry name" value="Peptidase_MA_2"/>
    <property type="match status" value="1"/>
</dbReference>
<comment type="similarity">
    <text evidence="1">Belongs to the TolB family.</text>
</comment>
<organism evidence="3">
    <name type="scientific">marine metagenome</name>
    <dbReference type="NCBI Taxonomy" id="408172"/>
    <lineage>
        <taxon>unclassified sequences</taxon>
        <taxon>metagenomes</taxon>
        <taxon>ecological metagenomes</taxon>
    </lineage>
</organism>
<evidence type="ECO:0000256" key="1">
    <source>
        <dbReference type="ARBA" id="ARBA00009820"/>
    </source>
</evidence>
<dbReference type="InterPro" id="IPR011042">
    <property type="entry name" value="6-blade_b-propeller_TolB-like"/>
</dbReference>
<dbReference type="InterPro" id="IPR039568">
    <property type="entry name" value="Peptidase_MA-like_dom"/>
</dbReference>